<proteinExistence type="predicted"/>
<organism evidence="2 3">
    <name type="scientific">Paxillus rubicundulus Ve08.2h10</name>
    <dbReference type="NCBI Taxonomy" id="930991"/>
    <lineage>
        <taxon>Eukaryota</taxon>
        <taxon>Fungi</taxon>
        <taxon>Dikarya</taxon>
        <taxon>Basidiomycota</taxon>
        <taxon>Agaricomycotina</taxon>
        <taxon>Agaricomycetes</taxon>
        <taxon>Agaricomycetidae</taxon>
        <taxon>Boletales</taxon>
        <taxon>Paxilineae</taxon>
        <taxon>Paxillaceae</taxon>
        <taxon>Paxillus</taxon>
    </lineage>
</organism>
<name>A0A0D0E4D3_9AGAM</name>
<protein>
    <submittedName>
        <fullName evidence="2">Uncharacterized protein</fullName>
    </submittedName>
</protein>
<sequence>MNYVVPNPNNPHSPTSIGSLCGVRCCTFLIEPDVARLLPAQKHMHAIKSQTRSLSIEHEDYDGKPLVGFRSQVASIDSLTSHNPHTERHHAPYIRDSEEGETTDTMVSHSEALHVNTQHHLPPPFQLRV</sequence>
<dbReference type="InParanoid" id="A0A0D0E4D3"/>
<dbReference type="AlphaFoldDB" id="A0A0D0E4D3"/>
<feature type="compositionally biased region" description="Basic and acidic residues" evidence="1">
    <location>
        <begin position="84"/>
        <end position="97"/>
    </location>
</feature>
<keyword evidence="3" id="KW-1185">Reference proteome</keyword>
<evidence type="ECO:0000313" key="3">
    <source>
        <dbReference type="Proteomes" id="UP000054538"/>
    </source>
</evidence>
<feature type="region of interest" description="Disordered" evidence="1">
    <location>
        <begin position="80"/>
        <end position="105"/>
    </location>
</feature>
<gene>
    <name evidence="2" type="ORF">PAXRUDRAFT_564843</name>
</gene>
<dbReference type="Proteomes" id="UP000054538">
    <property type="component" value="Unassembled WGS sequence"/>
</dbReference>
<dbReference type="EMBL" id="KN824866">
    <property type="protein sequence ID" value="KIK99221.1"/>
    <property type="molecule type" value="Genomic_DNA"/>
</dbReference>
<dbReference type="HOGENOM" id="CLU_1949506_0_0_1"/>
<evidence type="ECO:0000313" key="2">
    <source>
        <dbReference type="EMBL" id="KIK99221.1"/>
    </source>
</evidence>
<evidence type="ECO:0000256" key="1">
    <source>
        <dbReference type="SAM" id="MobiDB-lite"/>
    </source>
</evidence>
<accession>A0A0D0E4D3</accession>
<reference evidence="2 3" key="1">
    <citation type="submission" date="2014-04" db="EMBL/GenBank/DDBJ databases">
        <authorList>
            <consortium name="DOE Joint Genome Institute"/>
            <person name="Kuo A."/>
            <person name="Kohler A."/>
            <person name="Jargeat P."/>
            <person name="Nagy L.G."/>
            <person name="Floudas D."/>
            <person name="Copeland A."/>
            <person name="Barry K.W."/>
            <person name="Cichocki N."/>
            <person name="Veneault-Fourrey C."/>
            <person name="LaButti K."/>
            <person name="Lindquist E.A."/>
            <person name="Lipzen A."/>
            <person name="Lundell T."/>
            <person name="Morin E."/>
            <person name="Murat C."/>
            <person name="Sun H."/>
            <person name="Tunlid A."/>
            <person name="Henrissat B."/>
            <person name="Grigoriev I.V."/>
            <person name="Hibbett D.S."/>
            <person name="Martin F."/>
            <person name="Nordberg H.P."/>
            <person name="Cantor M.N."/>
            <person name="Hua S.X."/>
        </authorList>
    </citation>
    <scope>NUCLEOTIDE SEQUENCE [LARGE SCALE GENOMIC DNA]</scope>
    <source>
        <strain evidence="2 3">Ve08.2h10</strain>
    </source>
</reference>
<reference evidence="3" key="2">
    <citation type="submission" date="2015-01" db="EMBL/GenBank/DDBJ databases">
        <title>Evolutionary Origins and Diversification of the Mycorrhizal Mutualists.</title>
        <authorList>
            <consortium name="DOE Joint Genome Institute"/>
            <consortium name="Mycorrhizal Genomics Consortium"/>
            <person name="Kohler A."/>
            <person name="Kuo A."/>
            <person name="Nagy L.G."/>
            <person name="Floudas D."/>
            <person name="Copeland A."/>
            <person name="Barry K.W."/>
            <person name="Cichocki N."/>
            <person name="Veneault-Fourrey C."/>
            <person name="LaButti K."/>
            <person name="Lindquist E.A."/>
            <person name="Lipzen A."/>
            <person name="Lundell T."/>
            <person name="Morin E."/>
            <person name="Murat C."/>
            <person name="Riley R."/>
            <person name="Ohm R."/>
            <person name="Sun H."/>
            <person name="Tunlid A."/>
            <person name="Henrissat B."/>
            <person name="Grigoriev I.V."/>
            <person name="Hibbett D.S."/>
            <person name="Martin F."/>
        </authorList>
    </citation>
    <scope>NUCLEOTIDE SEQUENCE [LARGE SCALE GENOMIC DNA]</scope>
    <source>
        <strain evidence="3">Ve08.2h10</strain>
    </source>
</reference>